<dbReference type="OrthoDB" id="10259681at2759"/>
<evidence type="ECO:0000256" key="4">
    <source>
        <dbReference type="ARBA" id="ARBA00022692"/>
    </source>
</evidence>
<dbReference type="EMBL" id="OB660524">
    <property type="protein sequence ID" value="CAD7225211.1"/>
    <property type="molecule type" value="Genomic_DNA"/>
</dbReference>
<keyword evidence="7 10" id="KW-0443">Lipid metabolism</keyword>
<organism evidence="11">
    <name type="scientific">Cyprideis torosa</name>
    <dbReference type="NCBI Taxonomy" id="163714"/>
    <lineage>
        <taxon>Eukaryota</taxon>
        <taxon>Metazoa</taxon>
        <taxon>Ecdysozoa</taxon>
        <taxon>Arthropoda</taxon>
        <taxon>Crustacea</taxon>
        <taxon>Oligostraca</taxon>
        <taxon>Ostracoda</taxon>
        <taxon>Podocopa</taxon>
        <taxon>Podocopida</taxon>
        <taxon>Cytherocopina</taxon>
        <taxon>Cytheroidea</taxon>
        <taxon>Cytherideidae</taxon>
        <taxon>Cyprideis</taxon>
    </lineage>
</organism>
<feature type="transmembrane region" description="Helical" evidence="10">
    <location>
        <begin position="89"/>
        <end position="108"/>
    </location>
</feature>
<dbReference type="Pfam" id="PF01151">
    <property type="entry name" value="ELO"/>
    <property type="match status" value="1"/>
</dbReference>
<keyword evidence="4 10" id="KW-0812">Transmembrane</keyword>
<dbReference type="GO" id="GO:0019367">
    <property type="term" value="P:fatty acid elongation, saturated fatty acid"/>
    <property type="evidence" value="ECO:0007669"/>
    <property type="project" value="TreeGrafter"/>
</dbReference>
<name>A0A7R8W5D7_9CRUS</name>
<dbReference type="GO" id="GO:0034625">
    <property type="term" value="P:fatty acid elongation, monounsaturated fatty acid"/>
    <property type="evidence" value="ECO:0007669"/>
    <property type="project" value="TreeGrafter"/>
</dbReference>
<comment type="catalytic activity">
    <reaction evidence="10">
        <text>a very-long-chain acyl-CoA + malonyl-CoA + H(+) = a very-long-chain 3-oxoacyl-CoA + CO2 + CoA</text>
        <dbReference type="Rhea" id="RHEA:32727"/>
        <dbReference type="ChEBI" id="CHEBI:15378"/>
        <dbReference type="ChEBI" id="CHEBI:16526"/>
        <dbReference type="ChEBI" id="CHEBI:57287"/>
        <dbReference type="ChEBI" id="CHEBI:57384"/>
        <dbReference type="ChEBI" id="CHEBI:90725"/>
        <dbReference type="ChEBI" id="CHEBI:90736"/>
        <dbReference type="EC" id="2.3.1.199"/>
    </reaction>
</comment>
<keyword evidence="9 10" id="KW-0275">Fatty acid biosynthesis</keyword>
<evidence type="ECO:0000256" key="8">
    <source>
        <dbReference type="ARBA" id="ARBA00023136"/>
    </source>
</evidence>
<keyword evidence="5 10" id="KW-0276">Fatty acid metabolism</keyword>
<evidence type="ECO:0000256" key="2">
    <source>
        <dbReference type="ARBA" id="ARBA00022516"/>
    </source>
</evidence>
<feature type="transmembrane region" description="Helical" evidence="10">
    <location>
        <begin position="50"/>
        <end position="68"/>
    </location>
</feature>
<reference evidence="11" key="1">
    <citation type="submission" date="2020-11" db="EMBL/GenBank/DDBJ databases">
        <authorList>
            <person name="Tran Van P."/>
        </authorList>
    </citation>
    <scope>NUCLEOTIDE SEQUENCE</scope>
</reference>
<evidence type="ECO:0000256" key="1">
    <source>
        <dbReference type="ARBA" id="ARBA00004141"/>
    </source>
</evidence>
<dbReference type="InterPro" id="IPR030457">
    <property type="entry name" value="ELO_CS"/>
</dbReference>
<evidence type="ECO:0000256" key="3">
    <source>
        <dbReference type="ARBA" id="ARBA00022679"/>
    </source>
</evidence>
<dbReference type="PROSITE" id="PS01188">
    <property type="entry name" value="ELO"/>
    <property type="match status" value="1"/>
</dbReference>
<feature type="transmembrane region" description="Helical" evidence="10">
    <location>
        <begin position="162"/>
        <end position="179"/>
    </location>
</feature>
<dbReference type="GO" id="GO:0034626">
    <property type="term" value="P:fatty acid elongation, polyunsaturated fatty acid"/>
    <property type="evidence" value="ECO:0007669"/>
    <property type="project" value="TreeGrafter"/>
</dbReference>
<evidence type="ECO:0000313" key="11">
    <source>
        <dbReference type="EMBL" id="CAD7225211.1"/>
    </source>
</evidence>
<keyword evidence="8 10" id="KW-0472">Membrane</keyword>
<feature type="transmembrane region" description="Helical" evidence="10">
    <location>
        <begin position="216"/>
        <end position="236"/>
    </location>
</feature>
<dbReference type="GO" id="GO:0042761">
    <property type="term" value="P:very long-chain fatty acid biosynthetic process"/>
    <property type="evidence" value="ECO:0007669"/>
    <property type="project" value="TreeGrafter"/>
</dbReference>
<evidence type="ECO:0000256" key="6">
    <source>
        <dbReference type="ARBA" id="ARBA00022989"/>
    </source>
</evidence>
<feature type="transmembrane region" description="Helical" evidence="10">
    <location>
        <begin position="185"/>
        <end position="204"/>
    </location>
</feature>
<comment type="subcellular location">
    <subcellularLocation>
        <location evidence="1">Membrane</location>
        <topology evidence="1">Multi-pass membrane protein</topology>
    </subcellularLocation>
</comment>
<protein>
    <recommendedName>
        <fullName evidence="10">Elongation of very long chain fatty acids protein</fullName>
        <ecNumber evidence="10">2.3.1.199</ecNumber>
    </recommendedName>
    <alternativeName>
        <fullName evidence="10">Very-long-chain 3-oxoacyl-CoA synthase</fullName>
    </alternativeName>
</protein>
<dbReference type="PANTHER" id="PTHR11157:SF17">
    <property type="entry name" value="ELONGATION OF VERY LONG CHAIN FATTY ACIDS PROTEIN 6"/>
    <property type="match status" value="1"/>
</dbReference>
<keyword evidence="2 10" id="KW-0444">Lipid biosynthesis</keyword>
<keyword evidence="6 10" id="KW-1133">Transmembrane helix</keyword>
<dbReference type="GO" id="GO:0030148">
    <property type="term" value="P:sphingolipid biosynthetic process"/>
    <property type="evidence" value="ECO:0007669"/>
    <property type="project" value="TreeGrafter"/>
</dbReference>
<dbReference type="PANTHER" id="PTHR11157">
    <property type="entry name" value="FATTY ACID ACYL TRANSFERASE-RELATED"/>
    <property type="match status" value="1"/>
</dbReference>
<evidence type="ECO:0000256" key="7">
    <source>
        <dbReference type="ARBA" id="ARBA00023098"/>
    </source>
</evidence>
<dbReference type="GO" id="GO:0009922">
    <property type="term" value="F:fatty acid elongase activity"/>
    <property type="evidence" value="ECO:0007669"/>
    <property type="project" value="UniProtKB-EC"/>
</dbReference>
<evidence type="ECO:0000256" key="10">
    <source>
        <dbReference type="RuleBase" id="RU361115"/>
    </source>
</evidence>
<gene>
    <name evidence="11" type="ORF">CTOB1V02_LOCUS3157</name>
</gene>
<evidence type="ECO:0000256" key="5">
    <source>
        <dbReference type="ARBA" id="ARBA00022832"/>
    </source>
</evidence>
<dbReference type="EC" id="2.3.1.199" evidence="10"/>
<dbReference type="GO" id="GO:0005789">
    <property type="term" value="C:endoplasmic reticulum membrane"/>
    <property type="evidence" value="ECO:0007669"/>
    <property type="project" value="TreeGrafter"/>
</dbReference>
<evidence type="ECO:0000256" key="9">
    <source>
        <dbReference type="ARBA" id="ARBA00023160"/>
    </source>
</evidence>
<accession>A0A7R8W5D7</accession>
<dbReference type="AlphaFoldDB" id="A0A7R8W5D7"/>
<feature type="transmembrane region" description="Helical" evidence="10">
    <location>
        <begin position="256"/>
        <end position="276"/>
    </location>
</feature>
<sequence>MFHNHTLEELVELDFLRPPRTVDPLVFFPSEFETHTPKEISKHVIFMHNYWRWSIPISFLYVLGIFYAQQAMKDRKPVKLKTSLILWNAGLAIFSFWGGFRTAIFMIYDAYHMGWGPTICYTTYNCKGCETAPIWVYLFAYSKVVELGDTLFIVLRKRPLIFLHWYHHVTVLCYTWYAVGTVTAGGTYFIAANFSVHFLMYSYYAIRAAGFNVPRGAQMSLTLCQIAQMIFGIFINIKAFGLKQKLGDACMTSYEGIAVCLLMYASYCVLFSLFFYKTYIKKERQTEVLSPASLINGITALLKKSSFGHFKFSGVAGVISQKTD</sequence>
<comment type="similarity">
    <text evidence="10">Belongs to the ELO family.</text>
</comment>
<feature type="transmembrane region" description="Helical" evidence="10">
    <location>
        <begin position="134"/>
        <end position="155"/>
    </location>
</feature>
<keyword evidence="3 10" id="KW-0808">Transferase</keyword>
<dbReference type="InterPro" id="IPR002076">
    <property type="entry name" value="ELO_fam"/>
</dbReference>
<proteinExistence type="inferred from homology"/>